<evidence type="ECO:0000256" key="1">
    <source>
        <dbReference type="ARBA" id="ARBA00013258"/>
    </source>
</evidence>
<dbReference type="SUPFAM" id="SSF55048">
    <property type="entry name" value="Probable ACP-binding domain of malonyl-CoA ACP transacylase"/>
    <property type="match status" value="1"/>
</dbReference>
<dbReference type="InterPro" id="IPR004410">
    <property type="entry name" value="Malonyl_CoA-ACP_transAc_FabD"/>
</dbReference>
<dbReference type="EC" id="2.3.1.39" evidence="1"/>
<sequence length="415" mass="46697">MEKIALLFPGQGSQYPGMTQWFYDQFPMARRTMEEASDVLGLDLARICQHGSPEELSKPETLQPAVLTASVVAFRVFQQEIGVLPEFCAGHSLGEYAALTCSGAISFADALRIVQRRGRLAAEVVEQGGTTMSILKKVSIPQVEAECRRLTQAGRMVGVSCYNADSQVAVSGQEAAVRELERWVESNGGSVVRLPDSPPYHSPLMQEAADRLREELSAHTYYPLRWPVISNVTGAPYPGAESIVDLLTAQIAKPVQWQKTMHYLHRQGITKAIEIGPKNVLTTLVSRNVEDMQAYCFDQRTDRQKLVEFFTGRIEQQHVPHFLGRCLTIAVSTPNLNPDARDYERCVIAPYRRIEAIQHTIEQSDQPATLDQMKEALQLLQTIFTYKQTPLQEQKEWLHLLREETGTYYEFPELG</sequence>
<dbReference type="InterPro" id="IPR016036">
    <property type="entry name" value="Malonyl_transacylase_ACP-bd"/>
</dbReference>
<accession>A0A316D4T1</accession>
<dbReference type="PANTHER" id="PTHR42681:SF1">
    <property type="entry name" value="MALONYL-COA-ACYL CARRIER PROTEIN TRANSACYLASE, MITOCHONDRIAL"/>
    <property type="match status" value="1"/>
</dbReference>
<protein>
    <recommendedName>
        <fullName evidence="1">[acyl-carrier-protein] S-malonyltransferase</fullName>
        <ecNumber evidence="1">2.3.1.39</ecNumber>
    </recommendedName>
</protein>
<feature type="domain" description="Malonyl-CoA:ACP transacylase (MAT)" evidence="5">
    <location>
        <begin position="7"/>
        <end position="302"/>
    </location>
</feature>
<reference evidence="6 7" key="1">
    <citation type="submission" date="2018-05" db="EMBL/GenBank/DDBJ databases">
        <title>Genomic Encyclopedia of Type Strains, Phase IV (KMG-IV): sequencing the most valuable type-strain genomes for metagenomic binning, comparative biology and taxonomic classification.</title>
        <authorList>
            <person name="Goeker M."/>
        </authorList>
    </citation>
    <scope>NUCLEOTIDE SEQUENCE [LARGE SCALE GENOMIC DNA]</scope>
    <source>
        <strain evidence="6 7">DSM 18773</strain>
    </source>
</reference>
<comment type="catalytic activity">
    <reaction evidence="4">
        <text>holo-[ACP] + malonyl-CoA = malonyl-[ACP] + CoA</text>
        <dbReference type="Rhea" id="RHEA:41792"/>
        <dbReference type="Rhea" id="RHEA-COMP:9623"/>
        <dbReference type="Rhea" id="RHEA-COMP:9685"/>
        <dbReference type="ChEBI" id="CHEBI:57287"/>
        <dbReference type="ChEBI" id="CHEBI:57384"/>
        <dbReference type="ChEBI" id="CHEBI:64479"/>
        <dbReference type="ChEBI" id="CHEBI:78449"/>
        <dbReference type="EC" id="2.3.1.39"/>
    </reaction>
</comment>
<keyword evidence="3" id="KW-0012">Acyltransferase</keyword>
<proteinExistence type="predicted"/>
<evidence type="ECO:0000256" key="3">
    <source>
        <dbReference type="ARBA" id="ARBA00023315"/>
    </source>
</evidence>
<keyword evidence="7" id="KW-1185">Reference proteome</keyword>
<dbReference type="SMART" id="SM00827">
    <property type="entry name" value="PKS_AT"/>
    <property type="match status" value="1"/>
</dbReference>
<dbReference type="Proteomes" id="UP000245634">
    <property type="component" value="Unassembled WGS sequence"/>
</dbReference>
<keyword evidence="2 6" id="KW-0808">Transferase</keyword>
<dbReference type="GO" id="GO:0006633">
    <property type="term" value="P:fatty acid biosynthetic process"/>
    <property type="evidence" value="ECO:0007669"/>
    <property type="project" value="TreeGrafter"/>
</dbReference>
<dbReference type="Gene3D" id="3.40.366.10">
    <property type="entry name" value="Malonyl-Coenzyme A Acyl Carrier Protein, domain 2"/>
    <property type="match status" value="1"/>
</dbReference>
<dbReference type="InterPro" id="IPR050858">
    <property type="entry name" value="Mal-CoA-ACP_Trans/PKS_FabD"/>
</dbReference>
<dbReference type="EMBL" id="QGGL01000016">
    <property type="protein sequence ID" value="PWK07929.1"/>
    <property type="molecule type" value="Genomic_DNA"/>
</dbReference>
<dbReference type="InterPro" id="IPR001227">
    <property type="entry name" value="Ac_transferase_dom_sf"/>
</dbReference>
<organism evidence="6 7">
    <name type="scientific">Tumebacillus permanentifrigoris</name>
    <dbReference type="NCBI Taxonomy" id="378543"/>
    <lineage>
        <taxon>Bacteria</taxon>
        <taxon>Bacillati</taxon>
        <taxon>Bacillota</taxon>
        <taxon>Bacilli</taxon>
        <taxon>Bacillales</taxon>
        <taxon>Alicyclobacillaceae</taxon>
        <taxon>Tumebacillus</taxon>
    </lineage>
</organism>
<comment type="caution">
    <text evidence="6">The sequence shown here is derived from an EMBL/GenBank/DDBJ whole genome shotgun (WGS) entry which is preliminary data.</text>
</comment>
<dbReference type="InterPro" id="IPR014043">
    <property type="entry name" value="Acyl_transferase_dom"/>
</dbReference>
<gene>
    <name evidence="6" type="ORF">C7459_11688</name>
</gene>
<dbReference type="OrthoDB" id="9805460at2"/>
<evidence type="ECO:0000313" key="6">
    <source>
        <dbReference type="EMBL" id="PWK07929.1"/>
    </source>
</evidence>
<dbReference type="InterPro" id="IPR016035">
    <property type="entry name" value="Acyl_Trfase/lysoPLipase"/>
</dbReference>
<evidence type="ECO:0000256" key="2">
    <source>
        <dbReference type="ARBA" id="ARBA00022679"/>
    </source>
</evidence>
<dbReference type="NCBIfam" id="TIGR00128">
    <property type="entry name" value="fabD"/>
    <property type="match status" value="1"/>
</dbReference>
<dbReference type="RefSeq" id="WP_109690532.1">
    <property type="nucleotide sequence ID" value="NZ_QGGL01000016.1"/>
</dbReference>
<evidence type="ECO:0000256" key="4">
    <source>
        <dbReference type="ARBA" id="ARBA00048462"/>
    </source>
</evidence>
<name>A0A316D4T1_9BACL</name>
<dbReference type="GO" id="GO:0004314">
    <property type="term" value="F:[acyl-carrier-protein] S-malonyltransferase activity"/>
    <property type="evidence" value="ECO:0007669"/>
    <property type="project" value="UniProtKB-EC"/>
</dbReference>
<dbReference type="SUPFAM" id="SSF52151">
    <property type="entry name" value="FabD/lysophospholipase-like"/>
    <property type="match status" value="1"/>
</dbReference>
<dbReference type="Pfam" id="PF00698">
    <property type="entry name" value="Acyl_transf_1"/>
    <property type="match status" value="1"/>
</dbReference>
<dbReference type="Gene3D" id="3.30.70.250">
    <property type="entry name" value="Malonyl-CoA ACP transacylase, ACP-binding"/>
    <property type="match status" value="1"/>
</dbReference>
<evidence type="ECO:0000313" key="7">
    <source>
        <dbReference type="Proteomes" id="UP000245634"/>
    </source>
</evidence>
<dbReference type="AlphaFoldDB" id="A0A316D4T1"/>
<dbReference type="PANTHER" id="PTHR42681">
    <property type="entry name" value="MALONYL-COA-ACYL CARRIER PROTEIN TRANSACYLASE, MITOCHONDRIAL"/>
    <property type="match status" value="1"/>
</dbReference>
<evidence type="ECO:0000259" key="5">
    <source>
        <dbReference type="SMART" id="SM00827"/>
    </source>
</evidence>